<dbReference type="EMBL" id="CAJJDN010000068">
    <property type="protein sequence ID" value="CAD8097553.1"/>
    <property type="molecule type" value="Genomic_DNA"/>
</dbReference>
<proteinExistence type="inferred from homology"/>
<dbReference type="InterPro" id="IPR055170">
    <property type="entry name" value="GFO_IDH_MocA-like_dom"/>
</dbReference>
<evidence type="ECO:0000259" key="3">
    <source>
        <dbReference type="Pfam" id="PF22725"/>
    </source>
</evidence>
<keyword evidence="5" id="KW-1185">Reference proteome</keyword>
<evidence type="ECO:0000313" key="4">
    <source>
        <dbReference type="EMBL" id="CAD8097553.1"/>
    </source>
</evidence>
<dbReference type="Pfam" id="PF22725">
    <property type="entry name" value="GFO_IDH_MocA_C3"/>
    <property type="match status" value="1"/>
</dbReference>
<sequence length="353" mass="39895">MNNKIRIGIMSTAEIAHKVCLAIDNSQLAEVYCVASRSLEKARQWADAHNIKIAYGSYDELLNDPNVDGVYIPLPTSLKKEWTIKAANKKKHVLVEKPLPGADSSKCLEEMIKSCEDNGVQFLDGTMWLHSIRTQIVKQKKQELGKVQKVTAAFTFKAPNEEWLQGGNGRTNKNQEPQGCLGDQGWYPIGAILFAFDYELPKYVQCLQFKLNKVDTIIEFSGFLEFSNERYAYFDCGVTSPHRSFIDIVCENGQLRIDDLVGGFGRTGNFNAYFENFIGSDRFFVDDLKGREEIIKVEASNHTIKMIDTFANIIQSKQTDHSWHHKSLSTHQVLAALFRATQKVGEKIIVQSS</sequence>
<evidence type="ECO:0000259" key="2">
    <source>
        <dbReference type="Pfam" id="PF01408"/>
    </source>
</evidence>
<feature type="domain" description="Gfo/Idh/MocA-like oxidoreductase N-terminal" evidence="2">
    <location>
        <begin position="6"/>
        <end position="122"/>
    </location>
</feature>
<name>A0A8S1P3C0_9CILI</name>
<dbReference type="OrthoDB" id="2129491at2759"/>
<dbReference type="Pfam" id="PF01408">
    <property type="entry name" value="GFO_IDH_MocA"/>
    <property type="match status" value="1"/>
</dbReference>
<organism evidence="4 5">
    <name type="scientific">Paramecium sonneborni</name>
    <dbReference type="NCBI Taxonomy" id="65129"/>
    <lineage>
        <taxon>Eukaryota</taxon>
        <taxon>Sar</taxon>
        <taxon>Alveolata</taxon>
        <taxon>Ciliophora</taxon>
        <taxon>Intramacronucleata</taxon>
        <taxon>Oligohymenophorea</taxon>
        <taxon>Peniculida</taxon>
        <taxon>Parameciidae</taxon>
        <taxon>Paramecium</taxon>
    </lineage>
</organism>
<dbReference type="Proteomes" id="UP000692954">
    <property type="component" value="Unassembled WGS sequence"/>
</dbReference>
<comment type="caution">
    <text evidence="4">The sequence shown here is derived from an EMBL/GenBank/DDBJ whole genome shotgun (WGS) entry which is preliminary data.</text>
</comment>
<comment type="similarity">
    <text evidence="1">Belongs to the Gfo/Idh/MocA family.</text>
</comment>
<reference evidence="4" key="1">
    <citation type="submission" date="2021-01" db="EMBL/GenBank/DDBJ databases">
        <authorList>
            <consortium name="Genoscope - CEA"/>
            <person name="William W."/>
        </authorList>
    </citation>
    <scope>NUCLEOTIDE SEQUENCE</scope>
</reference>
<evidence type="ECO:0000256" key="1">
    <source>
        <dbReference type="ARBA" id="ARBA00010928"/>
    </source>
</evidence>
<feature type="domain" description="GFO/IDH/MocA-like oxidoreductase" evidence="3">
    <location>
        <begin position="141"/>
        <end position="256"/>
    </location>
</feature>
<dbReference type="GO" id="GO:0000166">
    <property type="term" value="F:nucleotide binding"/>
    <property type="evidence" value="ECO:0007669"/>
    <property type="project" value="InterPro"/>
</dbReference>
<dbReference type="PANTHER" id="PTHR46368:SF4">
    <property type="entry name" value="OS10G0403700 PROTEIN"/>
    <property type="match status" value="1"/>
</dbReference>
<evidence type="ECO:0008006" key="6">
    <source>
        <dbReference type="Google" id="ProtNLM"/>
    </source>
</evidence>
<dbReference type="AlphaFoldDB" id="A0A8S1P3C0"/>
<dbReference type="PANTHER" id="PTHR46368">
    <property type="match status" value="1"/>
</dbReference>
<gene>
    <name evidence="4" type="ORF">PSON_ATCC_30995.1.T0680208</name>
</gene>
<evidence type="ECO:0000313" key="5">
    <source>
        <dbReference type="Proteomes" id="UP000692954"/>
    </source>
</evidence>
<accession>A0A8S1P3C0</accession>
<protein>
    <recommendedName>
        <fullName evidence="6">Oxidoreductase</fullName>
    </recommendedName>
</protein>
<dbReference type="InterPro" id="IPR000683">
    <property type="entry name" value="Gfo/Idh/MocA-like_OxRdtase_N"/>
</dbReference>